<dbReference type="HOGENOM" id="CLU_071039_0_0_9"/>
<dbReference type="Proteomes" id="UP000001556">
    <property type="component" value="Chromosome"/>
</dbReference>
<feature type="domain" description="Transposase (putative) YhgA-like" evidence="1">
    <location>
        <begin position="5"/>
        <end position="103"/>
    </location>
</feature>
<keyword evidence="4" id="KW-1185">Reference proteome</keyword>
<dbReference type="KEGG" id="drm:Dred_0564"/>
<dbReference type="STRING" id="349161.Dred_0564"/>
<dbReference type="InterPro" id="IPR025587">
    <property type="entry name" value="DUF4351"/>
</dbReference>
<dbReference type="eggNOG" id="COG5464">
    <property type="taxonomic scope" value="Bacteria"/>
</dbReference>
<accession>A4J205</accession>
<feature type="domain" description="DUF4351" evidence="2">
    <location>
        <begin position="244"/>
        <end position="301"/>
    </location>
</feature>
<dbReference type="RefSeq" id="WP_011876945.1">
    <property type="nucleotide sequence ID" value="NC_009253.1"/>
</dbReference>
<dbReference type="Pfam" id="PF04754">
    <property type="entry name" value="Transposase_31"/>
    <property type="match status" value="1"/>
</dbReference>
<evidence type="ECO:0000259" key="1">
    <source>
        <dbReference type="Pfam" id="PF04754"/>
    </source>
</evidence>
<dbReference type="Pfam" id="PF14261">
    <property type="entry name" value="DUF4351"/>
    <property type="match status" value="1"/>
</dbReference>
<proteinExistence type="predicted"/>
<gene>
    <name evidence="3" type="ordered locus">Dred_0564</name>
</gene>
<dbReference type="EMBL" id="CP000612">
    <property type="protein sequence ID" value="ABO49108.1"/>
    <property type="molecule type" value="Genomic_DNA"/>
</dbReference>
<dbReference type="PANTHER" id="PTHR35586">
    <property type="entry name" value="SLL1691 PROTEIN"/>
    <property type="match status" value="1"/>
</dbReference>
<evidence type="ECO:0008006" key="5">
    <source>
        <dbReference type="Google" id="ProtNLM"/>
    </source>
</evidence>
<evidence type="ECO:0000259" key="2">
    <source>
        <dbReference type="Pfam" id="PF14261"/>
    </source>
</evidence>
<dbReference type="InterPro" id="IPR006842">
    <property type="entry name" value="Transposase_31"/>
</dbReference>
<evidence type="ECO:0000313" key="4">
    <source>
        <dbReference type="Proteomes" id="UP000001556"/>
    </source>
</evidence>
<organism evidence="3 4">
    <name type="scientific">Desulforamulus reducens (strain ATCC BAA-1160 / DSM 100696 / MI-1)</name>
    <name type="common">Desulfotomaculum reducens</name>
    <dbReference type="NCBI Taxonomy" id="349161"/>
    <lineage>
        <taxon>Bacteria</taxon>
        <taxon>Bacillati</taxon>
        <taxon>Bacillota</taxon>
        <taxon>Clostridia</taxon>
        <taxon>Eubacteriales</taxon>
        <taxon>Peptococcaceae</taxon>
        <taxon>Desulforamulus</taxon>
    </lineage>
</organism>
<dbReference type="AlphaFoldDB" id="A4J205"/>
<name>A4J205_DESRM</name>
<sequence>MTVPTDHDRLFKELLENYFVKFMELFFKEASYFIDFSHLKFLSQEVFTDVTVGEKRAIDILVETKLKDEKQVILVHVESQSYVQKEFAERMFIYFSRLYEKYRCKVLPITVFSYDKMNDEPDTFELGFSFLDVLKFNFYKLELRKLNWREFIKSNNPVAAALLSKMGYRKEEKVQVKLEFLRMLTRLKLDPARAELIGGFFHSYLKLNQQEEEQFEQEVRRLGKKEAEIIMQITTPWHEKGRMEGKLEGQLALVLRQLKKRFGEVPEDIEKLIKSLNTDKLEEVGEALFDINNIDELRKMLH</sequence>
<dbReference type="OrthoDB" id="419816at2"/>
<evidence type="ECO:0000313" key="3">
    <source>
        <dbReference type="EMBL" id="ABO49108.1"/>
    </source>
</evidence>
<reference evidence="3 4" key="1">
    <citation type="submission" date="2007-03" db="EMBL/GenBank/DDBJ databases">
        <title>Complete sequence of Desulfotomaculum reducens MI-1.</title>
        <authorList>
            <consortium name="US DOE Joint Genome Institute"/>
            <person name="Copeland A."/>
            <person name="Lucas S."/>
            <person name="Lapidus A."/>
            <person name="Barry K."/>
            <person name="Detter J.C."/>
            <person name="Glavina del Rio T."/>
            <person name="Hammon N."/>
            <person name="Israni S."/>
            <person name="Dalin E."/>
            <person name="Tice H."/>
            <person name="Pitluck S."/>
            <person name="Sims D."/>
            <person name="Brettin T."/>
            <person name="Bruce D."/>
            <person name="Han C."/>
            <person name="Tapia R."/>
            <person name="Schmutz J."/>
            <person name="Larimer F."/>
            <person name="Land M."/>
            <person name="Hauser L."/>
            <person name="Kyrpides N."/>
            <person name="Kim E."/>
            <person name="Tebo B.M."/>
            <person name="Richardson P."/>
        </authorList>
    </citation>
    <scope>NUCLEOTIDE SEQUENCE [LARGE SCALE GENOMIC DNA]</scope>
    <source>
        <strain evidence="3 4">MI-1</strain>
    </source>
</reference>
<dbReference type="PANTHER" id="PTHR35586:SF1">
    <property type="entry name" value="SLL1691 PROTEIN"/>
    <property type="match status" value="1"/>
</dbReference>
<protein>
    <recommendedName>
        <fullName evidence="5">DUF4351 domain-containing protein</fullName>
    </recommendedName>
</protein>